<dbReference type="InterPro" id="IPR043502">
    <property type="entry name" value="DNA/RNA_pol_sf"/>
</dbReference>
<dbReference type="GO" id="GO:0042575">
    <property type="term" value="C:DNA polymerase complex"/>
    <property type="evidence" value="ECO:0007669"/>
    <property type="project" value="UniProtKB-ARBA"/>
</dbReference>
<feature type="region of interest" description="Disordered" evidence="4">
    <location>
        <begin position="214"/>
        <end position="235"/>
    </location>
</feature>
<organism evidence="6 7">
    <name type="scientific">Ancylostoma ceylanicum</name>
    <dbReference type="NCBI Taxonomy" id="53326"/>
    <lineage>
        <taxon>Eukaryota</taxon>
        <taxon>Metazoa</taxon>
        <taxon>Ecdysozoa</taxon>
        <taxon>Nematoda</taxon>
        <taxon>Chromadorea</taxon>
        <taxon>Rhabditida</taxon>
        <taxon>Rhabditina</taxon>
        <taxon>Rhabditomorpha</taxon>
        <taxon>Strongyloidea</taxon>
        <taxon>Ancylostomatidae</taxon>
        <taxon>Ancylostomatinae</taxon>
        <taxon>Ancylostoma</taxon>
    </lineage>
</organism>
<evidence type="ECO:0000256" key="2">
    <source>
        <dbReference type="ARBA" id="ARBA00022695"/>
    </source>
</evidence>
<feature type="region of interest" description="Disordered" evidence="4">
    <location>
        <begin position="267"/>
        <end position="307"/>
    </location>
</feature>
<keyword evidence="7" id="KW-1185">Reference proteome</keyword>
<dbReference type="EMBL" id="KE125247">
    <property type="protein sequence ID" value="EPB69859.1"/>
    <property type="molecule type" value="Genomic_DNA"/>
</dbReference>
<dbReference type="SUPFAM" id="SSF50630">
    <property type="entry name" value="Acid proteases"/>
    <property type="match status" value="1"/>
</dbReference>
<accession>A0A0D6LDB5</accession>
<evidence type="ECO:0000259" key="5">
    <source>
        <dbReference type="Pfam" id="PF03732"/>
    </source>
</evidence>
<dbReference type="Gene3D" id="2.40.70.10">
    <property type="entry name" value="Acid Proteases"/>
    <property type="match status" value="1"/>
</dbReference>
<feature type="compositionally biased region" description="Polar residues" evidence="4">
    <location>
        <begin position="284"/>
        <end position="305"/>
    </location>
</feature>
<dbReference type="SUPFAM" id="SSF56672">
    <property type="entry name" value="DNA/RNA polymerases"/>
    <property type="match status" value="1"/>
</dbReference>
<dbReference type="CDD" id="cd00303">
    <property type="entry name" value="retropepsin_like"/>
    <property type="match status" value="1"/>
</dbReference>
<dbReference type="InterPro" id="IPR021109">
    <property type="entry name" value="Peptidase_aspartic_dom_sf"/>
</dbReference>
<evidence type="ECO:0000256" key="3">
    <source>
        <dbReference type="ARBA" id="ARBA00022918"/>
    </source>
</evidence>
<name>A0A0D6LDB5_9BILA</name>
<dbReference type="Proteomes" id="UP000054495">
    <property type="component" value="Unassembled WGS sequence"/>
</dbReference>
<feature type="domain" description="Retrotransposon gag" evidence="5">
    <location>
        <begin position="62"/>
        <end position="147"/>
    </location>
</feature>
<sequence length="1352" mass="152058">MTHQVSGAQSLELAFGQFKPKPPTQFNGAESQEFSSWLRRFEDMVRMVNPPMPEQLKVNTLVGFLEGEARDLIEELPDGDKNDYNKVVDLLRTHYEGPHFRNLARQQLSDCKQTPNESVREFAERMKKLVKRVTQGQPKTAQNERLLDEFLDRLKPALRFHVKAANPASYDDAIIKAMTYESLLADAVSNLTIFPGMKMETPQVNVASNPQVSYGERWNQPRRRPGRPLPMSFGTRNQIFNRRVYSLPPPNIRPPQQGQASYYQNQRYQQNRPPTQDVRYGRPWNNSQPRAQQFSQRPDRNSNPGQILAMDTFSTHMPETSEVQNYEVMEEKDAQIAALIKRNNELAKLAFATHDQSSSELTEGNQPRARSRSASPPKWAMTCMIRVKYSVNFFGARNQNSVLTEKTVTPEECKQMINHRTCTYGDLVTVGTVMKTQNNVVIDWPSAPFQCCSDYEMVVSNCVTFETTVYAYHGSAQIESPIGSLPGCRYEDGACTMKTGAAVIWKPVAEESCQFIFVATMEGSMADKPLIEVNLPNNNRWKAFLDPITFVITNDAKPIPCSDNILFEFAVNGTVAKYQPLQGIWELLAPTQVTMIENSVEYSAQIGKPALTLFHNLVITNISEFIPEQQLTELWAAIEGNQAVLDNHINPHGQNQEAITIQILGRMPKRIDGNNRRQVQSCAVIGNLEPPLELGNIKQFVSDVEYPRVYTLSGGEGSTTTHIHIKINGVTVSALIDTGSSITLAGKQLCPALGIFRLDAPQTETAIGMAGIHVNLAGSKKVVMEIANVVLQPTLHFTTGKCVPNTHSTYEVIVGNDILALLPKMSIDYQNRVITFGNASVPFGNPRGDESCSTPNEIPVRASKTTRLLANSETFVPCTVEDSEIKKDLVLVSQSTKIFKNDLIVAPAVISTHHPLLLVCNPTNEHKVIFADDPSHVINLDESDINDEQKKRLSELLDTFSDVFSRHQYDIGSCTADLASGYLQLPLDDESSYKCGVITDNKVYQMTHLPFGLKSARYPDYDRPLHIFTDASSVAQAGALMQEDKVVLHCDHKPLSFLLSKSKTHDNLARWMIELQSYNIKIVHIRGTQNSVADALSRAHEGHTHTTENDELEDIVEFPVSFLCAPAETSPSRQNIADCEENNMISFVDEQKKDPLLGLIWELRKNGIIPLSTPEQVKKYIQQVFATPYHSMGNGATERTFGTFQMTLSKFINIKQEDWDLFIPCVAFCYNTSVNEATGETPYFLMFGRDPTFIIDRILQPKQRTEIPSFDEAAEYKAQLVSALHLAWNDAAEHARLYKENMKVQYDKMARPSSIQVGDRVLFRNYTKKALRQHCRAFLKKKKPLSLTEAKR</sequence>
<dbReference type="InterPro" id="IPR001969">
    <property type="entry name" value="Aspartic_peptidase_AS"/>
</dbReference>
<dbReference type="InterPro" id="IPR012337">
    <property type="entry name" value="RNaseH-like_sf"/>
</dbReference>
<proteinExistence type="predicted"/>
<dbReference type="GO" id="GO:0003676">
    <property type="term" value="F:nucleic acid binding"/>
    <property type="evidence" value="ECO:0007669"/>
    <property type="project" value="InterPro"/>
</dbReference>
<evidence type="ECO:0000256" key="4">
    <source>
        <dbReference type="SAM" id="MobiDB-lite"/>
    </source>
</evidence>
<dbReference type="Gene3D" id="3.30.420.10">
    <property type="entry name" value="Ribonuclease H-like superfamily/Ribonuclease H"/>
    <property type="match status" value="1"/>
</dbReference>
<feature type="region of interest" description="Disordered" evidence="4">
    <location>
        <begin position="354"/>
        <end position="375"/>
    </location>
</feature>
<dbReference type="InterPro" id="IPR050951">
    <property type="entry name" value="Retrovirus_Pol_polyprotein"/>
</dbReference>
<feature type="compositionally biased region" description="Polar residues" evidence="4">
    <location>
        <begin position="354"/>
        <end position="365"/>
    </location>
</feature>
<evidence type="ECO:0000256" key="1">
    <source>
        <dbReference type="ARBA" id="ARBA00022679"/>
    </source>
</evidence>
<dbReference type="InterPro" id="IPR036397">
    <property type="entry name" value="RNaseH_sf"/>
</dbReference>
<keyword evidence="2" id="KW-0548">Nucleotidyltransferase</keyword>
<keyword evidence="3" id="KW-0695">RNA-directed DNA polymerase</keyword>
<evidence type="ECO:0000313" key="6">
    <source>
        <dbReference type="EMBL" id="EPB69859.1"/>
    </source>
</evidence>
<dbReference type="GO" id="GO:0006508">
    <property type="term" value="P:proteolysis"/>
    <property type="evidence" value="ECO:0007669"/>
    <property type="project" value="InterPro"/>
</dbReference>
<reference evidence="6 7" key="1">
    <citation type="submission" date="2013-05" db="EMBL/GenBank/DDBJ databases">
        <title>Draft genome of the parasitic nematode Anyclostoma ceylanicum.</title>
        <authorList>
            <person name="Mitreva M."/>
        </authorList>
    </citation>
    <scope>NUCLEOTIDE SEQUENCE [LARGE SCALE GENOMIC DNA]</scope>
</reference>
<dbReference type="PANTHER" id="PTHR37984:SF15">
    <property type="entry name" value="INTEGRASE CATALYTIC DOMAIN-CONTAINING PROTEIN"/>
    <property type="match status" value="1"/>
</dbReference>
<dbReference type="Pfam" id="PF03732">
    <property type="entry name" value="Retrotrans_gag"/>
    <property type="match status" value="1"/>
</dbReference>
<dbReference type="PANTHER" id="PTHR37984">
    <property type="entry name" value="PROTEIN CBG26694"/>
    <property type="match status" value="1"/>
</dbReference>
<keyword evidence="1" id="KW-0808">Transferase</keyword>
<dbReference type="InterPro" id="IPR005162">
    <property type="entry name" value="Retrotrans_gag_dom"/>
</dbReference>
<dbReference type="SUPFAM" id="SSF53098">
    <property type="entry name" value="Ribonuclease H-like"/>
    <property type="match status" value="1"/>
</dbReference>
<dbReference type="GO" id="GO:0004190">
    <property type="term" value="F:aspartic-type endopeptidase activity"/>
    <property type="evidence" value="ECO:0007669"/>
    <property type="project" value="InterPro"/>
</dbReference>
<protein>
    <submittedName>
        <fullName evidence="6">Retrotransposon gag protein</fullName>
    </submittedName>
</protein>
<dbReference type="PROSITE" id="PS00141">
    <property type="entry name" value="ASP_PROTEASE"/>
    <property type="match status" value="1"/>
</dbReference>
<evidence type="ECO:0000313" key="7">
    <source>
        <dbReference type="Proteomes" id="UP000054495"/>
    </source>
</evidence>
<dbReference type="GO" id="GO:0003964">
    <property type="term" value="F:RNA-directed DNA polymerase activity"/>
    <property type="evidence" value="ECO:0007669"/>
    <property type="project" value="UniProtKB-KW"/>
</dbReference>
<gene>
    <name evidence="6" type="ORF">ANCCEY_11058</name>
</gene>